<proteinExistence type="predicted"/>
<dbReference type="AlphaFoldDB" id="A0A9D1HCX9"/>
<evidence type="ECO:0000313" key="7">
    <source>
        <dbReference type="Proteomes" id="UP000824159"/>
    </source>
</evidence>
<evidence type="ECO:0000256" key="1">
    <source>
        <dbReference type="ARBA" id="ARBA00018672"/>
    </source>
</evidence>
<organism evidence="6 7">
    <name type="scientific">Candidatus Allocopromorpha excrementavium</name>
    <dbReference type="NCBI Taxonomy" id="2840741"/>
    <lineage>
        <taxon>Bacteria</taxon>
        <taxon>Bacillati</taxon>
        <taxon>Bacillota</taxon>
        <taxon>Clostridia</taxon>
        <taxon>Eubacteriales</taxon>
        <taxon>Eubacteriaceae</taxon>
        <taxon>Eubacteriaceae incertae sedis</taxon>
        <taxon>Candidatus Allocopromorpha</taxon>
    </lineage>
</organism>
<evidence type="ECO:0000313" key="6">
    <source>
        <dbReference type="EMBL" id="HIT98652.1"/>
    </source>
</evidence>
<dbReference type="Pfam" id="PF04397">
    <property type="entry name" value="LytTR"/>
    <property type="match status" value="1"/>
</dbReference>
<dbReference type="PROSITE" id="PS50930">
    <property type="entry name" value="HTH_LYTTR"/>
    <property type="match status" value="1"/>
</dbReference>
<dbReference type="EMBL" id="DVLX01000004">
    <property type="protein sequence ID" value="HIT98652.1"/>
    <property type="molecule type" value="Genomic_DNA"/>
</dbReference>
<dbReference type="Gene3D" id="3.40.50.2300">
    <property type="match status" value="1"/>
</dbReference>
<dbReference type="PROSITE" id="PS50110">
    <property type="entry name" value="RESPONSE_REGULATORY"/>
    <property type="match status" value="1"/>
</dbReference>
<evidence type="ECO:0000259" key="4">
    <source>
        <dbReference type="PROSITE" id="PS50110"/>
    </source>
</evidence>
<dbReference type="InterPro" id="IPR001789">
    <property type="entry name" value="Sig_transdc_resp-reg_receiver"/>
</dbReference>
<feature type="modified residue" description="4-aspartylphosphate" evidence="3">
    <location>
        <position position="59"/>
    </location>
</feature>
<evidence type="ECO:0000256" key="3">
    <source>
        <dbReference type="PROSITE-ProRule" id="PRU00169"/>
    </source>
</evidence>
<sequence length="242" mass="27500">MLCMICDDKKNELETMKRMVSDYAAERSELYLEIQCFSAPFDMLEEMDRSGVPDIALLDICMPGVLGTKVAREIRSKSGDTTDIVFLTTSSDFAVEAFELHANDYLTKPFTKERLTDTLDRIIEKRQRHLYITVQCGNEIHRIDMYSVAYAEARNHSLEIHLKSGDCMKTRMTLTELKKTIPEDAGFTAVGASYIVNMRCVQSLLASAVLMADGETISVPRRLRGEVKKQYFDFYTKEATGQ</sequence>
<comment type="caution">
    <text evidence="6">The sequence shown here is derived from an EMBL/GenBank/DDBJ whole genome shotgun (WGS) entry which is preliminary data.</text>
</comment>
<dbReference type="Gene3D" id="2.40.50.1020">
    <property type="entry name" value="LytTr DNA-binding domain"/>
    <property type="match status" value="1"/>
</dbReference>
<dbReference type="GO" id="GO:0003677">
    <property type="term" value="F:DNA binding"/>
    <property type="evidence" value="ECO:0007669"/>
    <property type="project" value="InterPro"/>
</dbReference>
<dbReference type="InterPro" id="IPR046947">
    <property type="entry name" value="LytR-like"/>
</dbReference>
<evidence type="ECO:0000256" key="2">
    <source>
        <dbReference type="ARBA" id="ARBA00024867"/>
    </source>
</evidence>
<feature type="domain" description="HTH LytTR-type" evidence="5">
    <location>
        <begin position="132"/>
        <end position="233"/>
    </location>
</feature>
<comment type="function">
    <text evidence="2">May play the central regulatory role in sporulation. It may be an element of the effector pathway responsible for the activation of sporulation genes in response to nutritional stress. Spo0A may act in concert with spo0H (a sigma factor) to control the expression of some genes that are critical to the sporulation process.</text>
</comment>
<dbReference type="InterPro" id="IPR007492">
    <property type="entry name" value="LytTR_DNA-bd_dom"/>
</dbReference>
<dbReference type="SUPFAM" id="SSF52172">
    <property type="entry name" value="CheY-like"/>
    <property type="match status" value="1"/>
</dbReference>
<dbReference type="PANTHER" id="PTHR37299">
    <property type="entry name" value="TRANSCRIPTIONAL REGULATOR-RELATED"/>
    <property type="match status" value="1"/>
</dbReference>
<dbReference type="InterPro" id="IPR011006">
    <property type="entry name" value="CheY-like_superfamily"/>
</dbReference>
<dbReference type="SMART" id="SM00850">
    <property type="entry name" value="LytTR"/>
    <property type="match status" value="1"/>
</dbReference>
<dbReference type="Proteomes" id="UP000824159">
    <property type="component" value="Unassembled WGS sequence"/>
</dbReference>
<name>A0A9D1HCX9_9FIRM</name>
<dbReference type="Pfam" id="PF00072">
    <property type="entry name" value="Response_reg"/>
    <property type="match status" value="1"/>
</dbReference>
<reference evidence="6" key="1">
    <citation type="submission" date="2020-10" db="EMBL/GenBank/DDBJ databases">
        <authorList>
            <person name="Gilroy R."/>
        </authorList>
    </citation>
    <scope>NUCLEOTIDE SEQUENCE</scope>
    <source>
        <strain evidence="6">CHK176-22527</strain>
    </source>
</reference>
<evidence type="ECO:0000259" key="5">
    <source>
        <dbReference type="PROSITE" id="PS50930"/>
    </source>
</evidence>
<dbReference type="PANTHER" id="PTHR37299:SF1">
    <property type="entry name" value="STAGE 0 SPORULATION PROTEIN A HOMOLOG"/>
    <property type="match status" value="1"/>
</dbReference>
<dbReference type="GO" id="GO:0000156">
    <property type="term" value="F:phosphorelay response regulator activity"/>
    <property type="evidence" value="ECO:0007669"/>
    <property type="project" value="InterPro"/>
</dbReference>
<protein>
    <recommendedName>
        <fullName evidence="1">Stage 0 sporulation protein A homolog</fullName>
    </recommendedName>
</protein>
<keyword evidence="3" id="KW-0597">Phosphoprotein</keyword>
<accession>A0A9D1HCX9</accession>
<reference evidence="6" key="2">
    <citation type="journal article" date="2021" name="PeerJ">
        <title>Extensive microbial diversity within the chicken gut microbiome revealed by metagenomics and culture.</title>
        <authorList>
            <person name="Gilroy R."/>
            <person name="Ravi A."/>
            <person name="Getino M."/>
            <person name="Pursley I."/>
            <person name="Horton D.L."/>
            <person name="Alikhan N.F."/>
            <person name="Baker D."/>
            <person name="Gharbi K."/>
            <person name="Hall N."/>
            <person name="Watson M."/>
            <person name="Adriaenssens E.M."/>
            <person name="Foster-Nyarko E."/>
            <person name="Jarju S."/>
            <person name="Secka A."/>
            <person name="Antonio M."/>
            <person name="Oren A."/>
            <person name="Chaudhuri R.R."/>
            <person name="La Ragione R."/>
            <person name="Hildebrand F."/>
            <person name="Pallen M.J."/>
        </authorList>
    </citation>
    <scope>NUCLEOTIDE SEQUENCE</scope>
    <source>
        <strain evidence="6">CHK176-22527</strain>
    </source>
</reference>
<gene>
    <name evidence="6" type="ORF">IAD12_00165</name>
</gene>
<feature type="domain" description="Response regulatory" evidence="4">
    <location>
        <begin position="2"/>
        <end position="123"/>
    </location>
</feature>
<dbReference type="SMART" id="SM00448">
    <property type="entry name" value="REC"/>
    <property type="match status" value="1"/>
</dbReference>